<evidence type="ECO:0000313" key="1">
    <source>
        <dbReference type="EMBL" id="KAJ4432271.1"/>
    </source>
</evidence>
<evidence type="ECO:0000313" key="2">
    <source>
        <dbReference type="Proteomes" id="UP001148838"/>
    </source>
</evidence>
<sequence length="143" mass="16470">MLPRPTLHIKTIRNSAQLSSEICENENPKKCRKVEGIQTRVAAAKEVCDLIITQANTRFQFIDYLILSSLLYQEKFECYKGSFPENDLNDGSEVVVQLLVRVFGTSDDKPSVVFIRMFHQLKDELKDEQEAVETYTSLLLMKH</sequence>
<reference evidence="1 2" key="1">
    <citation type="journal article" date="2022" name="Allergy">
        <title>Genome assembly and annotation of Periplaneta americana reveal a comprehensive cockroach allergen profile.</title>
        <authorList>
            <person name="Wang L."/>
            <person name="Xiong Q."/>
            <person name="Saelim N."/>
            <person name="Wang L."/>
            <person name="Nong W."/>
            <person name="Wan A.T."/>
            <person name="Shi M."/>
            <person name="Liu X."/>
            <person name="Cao Q."/>
            <person name="Hui J.H.L."/>
            <person name="Sookrung N."/>
            <person name="Leung T.F."/>
            <person name="Tungtrongchitr A."/>
            <person name="Tsui S.K.W."/>
        </authorList>
    </citation>
    <scope>NUCLEOTIDE SEQUENCE [LARGE SCALE GENOMIC DNA]</scope>
    <source>
        <strain evidence="1">PWHHKU_190912</strain>
    </source>
</reference>
<proteinExistence type="predicted"/>
<comment type="caution">
    <text evidence="1">The sequence shown here is derived from an EMBL/GenBank/DDBJ whole genome shotgun (WGS) entry which is preliminary data.</text>
</comment>
<protein>
    <submittedName>
        <fullName evidence="1">Uncharacterized protein</fullName>
    </submittedName>
</protein>
<accession>A0ABQ8SEQ3</accession>
<name>A0ABQ8SEQ3_PERAM</name>
<keyword evidence="2" id="KW-1185">Reference proteome</keyword>
<dbReference type="Proteomes" id="UP001148838">
    <property type="component" value="Unassembled WGS sequence"/>
</dbReference>
<organism evidence="1 2">
    <name type="scientific">Periplaneta americana</name>
    <name type="common">American cockroach</name>
    <name type="synonym">Blatta americana</name>
    <dbReference type="NCBI Taxonomy" id="6978"/>
    <lineage>
        <taxon>Eukaryota</taxon>
        <taxon>Metazoa</taxon>
        <taxon>Ecdysozoa</taxon>
        <taxon>Arthropoda</taxon>
        <taxon>Hexapoda</taxon>
        <taxon>Insecta</taxon>
        <taxon>Pterygota</taxon>
        <taxon>Neoptera</taxon>
        <taxon>Polyneoptera</taxon>
        <taxon>Dictyoptera</taxon>
        <taxon>Blattodea</taxon>
        <taxon>Blattoidea</taxon>
        <taxon>Blattidae</taxon>
        <taxon>Blattinae</taxon>
        <taxon>Periplaneta</taxon>
    </lineage>
</organism>
<dbReference type="EMBL" id="JAJSOF020000029">
    <property type="protein sequence ID" value="KAJ4432271.1"/>
    <property type="molecule type" value="Genomic_DNA"/>
</dbReference>
<gene>
    <name evidence="1" type="ORF">ANN_20889</name>
</gene>